<reference evidence="3" key="2">
    <citation type="submission" date="2014-09" db="EMBL/GenBank/DDBJ databases">
        <authorList>
            <person name="Bishop-Lilly K.A."/>
            <person name="Broomall S.M."/>
            <person name="Chain P.S."/>
            <person name="Chertkov O."/>
            <person name="Coyne S.R."/>
            <person name="Daligault H.E."/>
            <person name="Davenport K.W."/>
            <person name="Erkkila T."/>
            <person name="Frey K.G."/>
            <person name="Gibbons H.S."/>
            <person name="Gu W."/>
            <person name="Jaissle J."/>
            <person name="Johnson S.L."/>
            <person name="Koroleva G.I."/>
            <person name="Ladner J.T."/>
            <person name="Lo C.-C."/>
            <person name="Minogue T.D."/>
            <person name="Munk C."/>
            <person name="Palacios G.F."/>
            <person name="Redden C.L."/>
            <person name="Rosenzweig C.N."/>
            <person name="Scholz M.B."/>
            <person name="Teshima H."/>
            <person name="Xu Y."/>
        </authorList>
    </citation>
    <scope>NUCLEOTIDE SEQUENCE</scope>
    <source>
        <strain evidence="3">Mb9</strain>
    </source>
</reference>
<dbReference type="PATRIC" id="fig|2162.10.peg.1838"/>
<evidence type="ECO:0000313" key="2">
    <source>
        <dbReference type="EMBL" id="CEA13041.1"/>
    </source>
</evidence>
<keyword evidence="4" id="KW-1185">Reference proteome</keyword>
<feature type="transmembrane region" description="Helical" evidence="1">
    <location>
        <begin position="91"/>
        <end position="112"/>
    </location>
</feature>
<feature type="transmembrane region" description="Helical" evidence="1">
    <location>
        <begin position="68"/>
        <end position="85"/>
    </location>
</feature>
<dbReference type="InterPro" id="IPR037997">
    <property type="entry name" value="Dgk1-like"/>
</dbReference>
<proteinExistence type="predicted"/>
<keyword evidence="2" id="KW-0808">Transferase</keyword>
<evidence type="ECO:0000313" key="3">
    <source>
        <dbReference type="EMBL" id="CEL25399.1"/>
    </source>
</evidence>
<dbReference type="KEGG" id="mfi:DSM1535_0680"/>
<evidence type="ECO:0000313" key="4">
    <source>
        <dbReference type="Proteomes" id="UP000062768"/>
    </source>
</evidence>
<feature type="transmembrane region" description="Helical" evidence="1">
    <location>
        <begin position="124"/>
        <end position="142"/>
    </location>
</feature>
<reference evidence="2" key="1">
    <citation type="submission" date="2014-08" db="EMBL/GenBank/DDBJ databases">
        <authorList>
            <person name="Wibberg D."/>
        </authorList>
    </citation>
    <scope>NUCLEOTIDE SEQUENCE</scope>
</reference>
<dbReference type="AlphaFoldDB" id="A0A090JUC5"/>
<dbReference type="PANTHER" id="PTHR31303:SF1">
    <property type="entry name" value="CTP-DEPENDENT DIACYLGLYCEROL KINASE 1"/>
    <property type="match status" value="1"/>
</dbReference>
<dbReference type="GO" id="GO:0016779">
    <property type="term" value="F:nucleotidyltransferase activity"/>
    <property type="evidence" value="ECO:0007669"/>
    <property type="project" value="UniProtKB-KW"/>
</dbReference>
<feature type="transmembrane region" description="Helical" evidence="1">
    <location>
        <begin position="187"/>
        <end position="206"/>
    </location>
</feature>
<dbReference type="EMBL" id="LN515531">
    <property type="protein sequence ID" value="CEA13041.1"/>
    <property type="molecule type" value="Genomic_DNA"/>
</dbReference>
<keyword evidence="1" id="KW-0472">Membrane</keyword>
<keyword evidence="1" id="KW-1133">Transmembrane helix</keyword>
<dbReference type="Proteomes" id="UP000062768">
    <property type="component" value="Chromosome I"/>
</dbReference>
<protein>
    <submittedName>
        <fullName evidence="2">Phosphatidate cytidylyltransferase</fullName>
    </submittedName>
</protein>
<dbReference type="GO" id="GO:0004143">
    <property type="term" value="F:ATP-dependent diacylglycerol kinase activity"/>
    <property type="evidence" value="ECO:0007669"/>
    <property type="project" value="InterPro"/>
</dbReference>
<sequence length="249" mass="27649">MAVGHLDIINNLHLDDPKLQTQILLYREKVLRFMDSGDIIGLILVYAYVILLLVISEKVLKKYPNFSRKFLHIMVGNVLFILPFFQSRWVMALLAAAPFILLTFLISPNSPLKIKDRISGSGHGLGLVYYAISWTVLALLFFDQPWIIAVGIAAMSYGDGMASLIGMKYGKIKYNLTGDNKSLEGSLTMFIVLIGMLWVVLMYYAVPVQPMVIVSVALVATILEGITPKGLDNITACFSAVITYLILTI</sequence>
<evidence type="ECO:0000256" key="1">
    <source>
        <dbReference type="SAM" id="Phobius"/>
    </source>
</evidence>
<gene>
    <name evidence="2" type="ORF">DSM1535_0680</name>
    <name evidence="3" type="ORF">MB9_1764</name>
</gene>
<feature type="transmembrane region" description="Helical" evidence="1">
    <location>
        <begin position="39"/>
        <end position="56"/>
    </location>
</feature>
<name>A0A090JUC5_METFO</name>
<keyword evidence="1" id="KW-0812">Transmembrane</keyword>
<feature type="transmembrane region" description="Helical" evidence="1">
    <location>
        <begin position="148"/>
        <end position="166"/>
    </location>
</feature>
<keyword evidence="2" id="KW-0548">Nucleotidyltransferase</keyword>
<dbReference type="PANTHER" id="PTHR31303">
    <property type="entry name" value="CTP-DEPENDENT DIACYLGLYCEROL KINASE 1"/>
    <property type="match status" value="1"/>
</dbReference>
<accession>A0A090JUC5</accession>
<dbReference type="EMBL" id="LN734822">
    <property type="protein sequence ID" value="CEL25399.1"/>
    <property type="molecule type" value="Genomic_DNA"/>
</dbReference>
<organism evidence="2">
    <name type="scientific">Methanobacterium formicicum</name>
    <dbReference type="NCBI Taxonomy" id="2162"/>
    <lineage>
        <taxon>Archaea</taxon>
        <taxon>Methanobacteriati</taxon>
        <taxon>Methanobacteriota</taxon>
        <taxon>Methanomada group</taxon>
        <taxon>Methanobacteria</taxon>
        <taxon>Methanobacteriales</taxon>
        <taxon>Methanobacteriaceae</taxon>
        <taxon>Methanobacterium</taxon>
    </lineage>
</organism>